<evidence type="ECO:0000313" key="2">
    <source>
        <dbReference type="Proteomes" id="UP001597353"/>
    </source>
</evidence>
<keyword evidence="2" id="KW-1185">Reference proteome</keyword>
<sequence>MKIALEEQVWERLYGPYGNRRVNRIIAGLYRQWDSAVANDLFWEELHHQDTIYPATFAALPWLSDVAPAEGEGFVDTYLFLSQVIHCALAKPGGNGPDGNHGLSTTIADHHHSWLPPREWLRQDDRAVLLGLEAWFSANCAALADRCLDLVSSDAVASAYALRGFAALHGCERVAGTVEMFAQGEKTDTIHQYLGPYDARDSHVVALLHPKLIARNPRIVSFMLDYPGCTFVPKGARQADLL</sequence>
<dbReference type="Proteomes" id="UP001597353">
    <property type="component" value="Unassembled WGS sequence"/>
</dbReference>
<dbReference type="EMBL" id="JBHUGH010000001">
    <property type="protein sequence ID" value="MFD1910814.1"/>
    <property type="molecule type" value="Genomic_DNA"/>
</dbReference>
<accession>A0ABW4RZQ8</accession>
<reference evidence="2" key="1">
    <citation type="journal article" date="2019" name="Int. J. Syst. Evol. Microbiol.">
        <title>The Global Catalogue of Microorganisms (GCM) 10K type strain sequencing project: providing services to taxonomists for standard genome sequencing and annotation.</title>
        <authorList>
            <consortium name="The Broad Institute Genomics Platform"/>
            <consortium name="The Broad Institute Genome Sequencing Center for Infectious Disease"/>
            <person name="Wu L."/>
            <person name="Ma J."/>
        </authorList>
    </citation>
    <scope>NUCLEOTIDE SEQUENCE [LARGE SCALE GENOMIC DNA]</scope>
    <source>
        <strain evidence="2">CGMCC 4.7242</strain>
    </source>
</reference>
<dbReference type="RefSeq" id="WP_390258761.1">
    <property type="nucleotide sequence ID" value="NZ_JBHUGH010000001.1"/>
</dbReference>
<organism evidence="1 2">
    <name type="scientific">Halodurantibacterium flavum</name>
    <dbReference type="NCBI Taxonomy" id="1382802"/>
    <lineage>
        <taxon>Bacteria</taxon>
        <taxon>Pseudomonadati</taxon>
        <taxon>Pseudomonadota</taxon>
        <taxon>Alphaproteobacteria</taxon>
        <taxon>Rhodobacterales</taxon>
        <taxon>Paracoccaceae</taxon>
        <taxon>Halodurantibacterium</taxon>
    </lineage>
</organism>
<protein>
    <submittedName>
        <fullName evidence="1">Uncharacterized protein</fullName>
    </submittedName>
</protein>
<comment type="caution">
    <text evidence="1">The sequence shown here is derived from an EMBL/GenBank/DDBJ whole genome shotgun (WGS) entry which is preliminary data.</text>
</comment>
<proteinExistence type="predicted"/>
<gene>
    <name evidence="1" type="ORF">ACFSGJ_01135</name>
</gene>
<name>A0ABW4RZQ8_9RHOB</name>
<evidence type="ECO:0000313" key="1">
    <source>
        <dbReference type="EMBL" id="MFD1910814.1"/>
    </source>
</evidence>